<dbReference type="STRING" id="644282.Deba_2326"/>
<feature type="region of interest" description="Disordered" evidence="2">
    <location>
        <begin position="100"/>
        <end position="119"/>
    </location>
</feature>
<evidence type="ECO:0008006" key="6">
    <source>
        <dbReference type="Google" id="ProtNLM"/>
    </source>
</evidence>
<dbReference type="HOGENOM" id="CLU_1641030_0_0_7"/>
<reference evidence="4 5" key="1">
    <citation type="journal article" date="2010" name="Stand. Genomic Sci.">
        <title>Complete genome sequence of Desulfarculus baarsii type strain (2st14).</title>
        <authorList>
            <person name="Sun H."/>
            <person name="Spring S."/>
            <person name="Lapidus A."/>
            <person name="Davenport K."/>
            <person name="Del Rio T.G."/>
            <person name="Tice H."/>
            <person name="Nolan M."/>
            <person name="Copeland A."/>
            <person name="Cheng J.F."/>
            <person name="Lucas S."/>
            <person name="Tapia R."/>
            <person name="Goodwin L."/>
            <person name="Pitluck S."/>
            <person name="Ivanova N."/>
            <person name="Pagani I."/>
            <person name="Mavromatis K."/>
            <person name="Ovchinnikova G."/>
            <person name="Pati A."/>
            <person name="Chen A."/>
            <person name="Palaniappan K."/>
            <person name="Hauser L."/>
            <person name="Chang Y.J."/>
            <person name="Jeffries C.D."/>
            <person name="Detter J.C."/>
            <person name="Han C."/>
            <person name="Rohde M."/>
            <person name="Brambilla E."/>
            <person name="Goker M."/>
            <person name="Woyke T."/>
            <person name="Bristow J."/>
            <person name="Eisen J.A."/>
            <person name="Markowitz V."/>
            <person name="Hugenholtz P."/>
            <person name="Kyrpides N.C."/>
            <person name="Klenk H.P."/>
            <person name="Land M."/>
        </authorList>
    </citation>
    <scope>NUCLEOTIDE SEQUENCE [LARGE SCALE GENOMIC DNA]</scope>
    <source>
        <strain evidence="5">ATCC 33931 / DSM 2075 / LMG 7858 / VKM B-1802 / 2st14</strain>
    </source>
</reference>
<organism evidence="4 5">
    <name type="scientific">Desulfarculus baarsii (strain ATCC 33931 / DSM 2075 / LMG 7858 / VKM B-1802 / 2st14)</name>
    <dbReference type="NCBI Taxonomy" id="644282"/>
    <lineage>
        <taxon>Bacteria</taxon>
        <taxon>Pseudomonadati</taxon>
        <taxon>Thermodesulfobacteriota</taxon>
        <taxon>Desulfarculia</taxon>
        <taxon>Desulfarculales</taxon>
        <taxon>Desulfarculaceae</taxon>
        <taxon>Desulfarculus</taxon>
    </lineage>
</organism>
<dbReference type="Proteomes" id="UP000009047">
    <property type="component" value="Chromosome"/>
</dbReference>
<sequence>MDWLWWAQMAADALLVAAVALLLFRLRGQTGRQGDGQADDLGKFINEAGQLSQEFDRLLAEKRDLVNTTLASLDQRIQAIEAMLDQARQAAQRLERAQSAAAPPAITKAPPPIAASGSANDFRRKVEELHRMGRTAEQIAQATGRPRGEVDLALGLLAGEG</sequence>
<dbReference type="EMBL" id="CP002085">
    <property type="protein sequence ID" value="ADK85688.1"/>
    <property type="molecule type" value="Genomic_DNA"/>
</dbReference>
<feature type="coiled-coil region" evidence="1">
    <location>
        <begin position="70"/>
        <end position="100"/>
    </location>
</feature>
<gene>
    <name evidence="4" type="ordered locus">Deba_2326</name>
</gene>
<dbReference type="KEGG" id="dbr:Deba_2326"/>
<keyword evidence="3" id="KW-0472">Membrane</keyword>
<dbReference type="AlphaFoldDB" id="E1QJE5"/>
<evidence type="ECO:0000256" key="3">
    <source>
        <dbReference type="SAM" id="Phobius"/>
    </source>
</evidence>
<keyword evidence="3" id="KW-1133">Transmembrane helix</keyword>
<keyword evidence="1" id="KW-0175">Coiled coil</keyword>
<feature type="transmembrane region" description="Helical" evidence="3">
    <location>
        <begin position="6"/>
        <end position="24"/>
    </location>
</feature>
<proteinExistence type="predicted"/>
<evidence type="ECO:0000313" key="5">
    <source>
        <dbReference type="Proteomes" id="UP000009047"/>
    </source>
</evidence>
<evidence type="ECO:0000256" key="2">
    <source>
        <dbReference type="SAM" id="MobiDB-lite"/>
    </source>
</evidence>
<protein>
    <recommendedName>
        <fullName evidence="6">DUF2802 domain-containing protein</fullName>
    </recommendedName>
</protein>
<dbReference type="RefSeq" id="WP_013259127.1">
    <property type="nucleotide sequence ID" value="NC_014365.1"/>
</dbReference>
<name>E1QJE5_DESB2</name>
<evidence type="ECO:0000313" key="4">
    <source>
        <dbReference type="EMBL" id="ADK85688.1"/>
    </source>
</evidence>
<dbReference type="OrthoDB" id="5524378at2"/>
<keyword evidence="5" id="KW-1185">Reference proteome</keyword>
<accession>E1QJE5</accession>
<keyword evidence="3" id="KW-0812">Transmembrane</keyword>
<evidence type="ECO:0000256" key="1">
    <source>
        <dbReference type="SAM" id="Coils"/>
    </source>
</evidence>